<sequence length="77" mass="9158">MRCTVQARSITGNLFFWMNNKRKMDLSFLWWKVLVQGSWPTQNRGKATRNFTANQKPLHTHKMEEPLSKEEVAIQKH</sequence>
<dbReference type="EMBL" id="JAAALK010000287">
    <property type="protein sequence ID" value="KAG8060851.1"/>
    <property type="molecule type" value="Genomic_DNA"/>
</dbReference>
<reference evidence="1" key="1">
    <citation type="journal article" date="2021" name="bioRxiv">
        <title>Whole Genome Assembly and Annotation of Northern Wild Rice, Zizania palustris L., Supports a Whole Genome Duplication in the Zizania Genus.</title>
        <authorList>
            <person name="Haas M."/>
            <person name="Kono T."/>
            <person name="Macchietto M."/>
            <person name="Millas R."/>
            <person name="McGilp L."/>
            <person name="Shao M."/>
            <person name="Duquette J."/>
            <person name="Hirsch C.N."/>
            <person name="Kimball J."/>
        </authorList>
    </citation>
    <scope>NUCLEOTIDE SEQUENCE</scope>
    <source>
        <tissue evidence="1">Fresh leaf tissue</tissue>
    </source>
</reference>
<accession>A0A8J5RVE3</accession>
<gene>
    <name evidence="1" type="ORF">GUJ93_ZPchr0002g23884</name>
</gene>
<dbReference type="AlphaFoldDB" id="A0A8J5RVE3"/>
<keyword evidence="2" id="KW-1185">Reference proteome</keyword>
<proteinExistence type="predicted"/>
<dbReference type="Proteomes" id="UP000729402">
    <property type="component" value="Unassembled WGS sequence"/>
</dbReference>
<organism evidence="1 2">
    <name type="scientific">Zizania palustris</name>
    <name type="common">Northern wild rice</name>
    <dbReference type="NCBI Taxonomy" id="103762"/>
    <lineage>
        <taxon>Eukaryota</taxon>
        <taxon>Viridiplantae</taxon>
        <taxon>Streptophyta</taxon>
        <taxon>Embryophyta</taxon>
        <taxon>Tracheophyta</taxon>
        <taxon>Spermatophyta</taxon>
        <taxon>Magnoliopsida</taxon>
        <taxon>Liliopsida</taxon>
        <taxon>Poales</taxon>
        <taxon>Poaceae</taxon>
        <taxon>BOP clade</taxon>
        <taxon>Oryzoideae</taxon>
        <taxon>Oryzeae</taxon>
        <taxon>Zizaniinae</taxon>
        <taxon>Zizania</taxon>
    </lineage>
</organism>
<evidence type="ECO:0000313" key="1">
    <source>
        <dbReference type="EMBL" id="KAG8060851.1"/>
    </source>
</evidence>
<comment type="caution">
    <text evidence="1">The sequence shown here is derived from an EMBL/GenBank/DDBJ whole genome shotgun (WGS) entry which is preliminary data.</text>
</comment>
<protein>
    <submittedName>
        <fullName evidence="1">Uncharacterized protein</fullName>
    </submittedName>
</protein>
<reference evidence="1" key="2">
    <citation type="submission" date="2021-02" db="EMBL/GenBank/DDBJ databases">
        <authorList>
            <person name="Kimball J.A."/>
            <person name="Haas M.W."/>
            <person name="Macchietto M."/>
            <person name="Kono T."/>
            <person name="Duquette J."/>
            <person name="Shao M."/>
        </authorList>
    </citation>
    <scope>NUCLEOTIDE SEQUENCE</scope>
    <source>
        <tissue evidence="1">Fresh leaf tissue</tissue>
    </source>
</reference>
<evidence type="ECO:0000313" key="2">
    <source>
        <dbReference type="Proteomes" id="UP000729402"/>
    </source>
</evidence>
<name>A0A8J5RVE3_ZIZPA</name>